<evidence type="ECO:0000256" key="8">
    <source>
        <dbReference type="PIRSR" id="PIRSR617736-2"/>
    </source>
</evidence>
<keyword evidence="2 9" id="KW-0378">Hydrolase</keyword>
<keyword evidence="4" id="KW-0119">Carbohydrate metabolism</keyword>
<comment type="similarity">
    <text evidence="1 9">Belongs to the glycosyl hydrolase 1 family.</text>
</comment>
<protein>
    <recommendedName>
        <fullName evidence="9">Beta-glucosidase</fullName>
        <ecNumber evidence="9">3.2.1.21</ecNumber>
    </recommendedName>
</protein>
<dbReference type="EMBL" id="PIPF01000007">
    <property type="protein sequence ID" value="RWU83889.1"/>
    <property type="molecule type" value="Genomic_DNA"/>
</dbReference>
<dbReference type="GO" id="GO:0030245">
    <property type="term" value="P:cellulose catabolic process"/>
    <property type="evidence" value="ECO:0007669"/>
    <property type="project" value="UniProtKB-KW"/>
</dbReference>
<feature type="binding site" evidence="8">
    <location>
        <begin position="812"/>
        <end position="813"/>
    </location>
    <ligand>
        <name>substrate</name>
    </ligand>
</feature>
<feature type="region of interest" description="Disordered" evidence="10">
    <location>
        <begin position="1"/>
        <end position="192"/>
    </location>
</feature>
<organism evidence="11 12">
    <name type="scientific">Janibacter hoylei PVAS-1</name>
    <dbReference type="NCBI Taxonomy" id="1210046"/>
    <lineage>
        <taxon>Bacteria</taxon>
        <taxon>Bacillati</taxon>
        <taxon>Actinomycetota</taxon>
        <taxon>Actinomycetes</taxon>
        <taxon>Micrococcales</taxon>
        <taxon>Intrasporangiaceae</taxon>
        <taxon>Janibacter</taxon>
    </lineage>
</organism>
<feature type="binding site" evidence="8">
    <location>
        <position position="512"/>
    </location>
    <ligand>
        <name>substrate</name>
    </ligand>
</feature>
<dbReference type="FunFam" id="3.20.20.80:FF:000004">
    <property type="entry name" value="Beta-glucosidase 6-phospho-beta-glucosidase"/>
    <property type="match status" value="1"/>
</dbReference>
<dbReference type="PANTHER" id="PTHR10353:SF36">
    <property type="entry name" value="LP05116P"/>
    <property type="match status" value="1"/>
</dbReference>
<feature type="compositionally biased region" description="Basic and acidic residues" evidence="10">
    <location>
        <begin position="287"/>
        <end position="303"/>
    </location>
</feature>
<dbReference type="GO" id="GO:0008422">
    <property type="term" value="F:beta-glucosidase activity"/>
    <property type="evidence" value="ECO:0007669"/>
    <property type="project" value="UniProtKB-EC"/>
</dbReference>
<proteinExistence type="inferred from homology"/>
<sequence length="852" mass="94087">MCAGLVRPDPGAPRAAGRRPDTRPQGGDPLPRHGHRRRGVDTRQPARGSLQRPHDIAAGPSRAVARRRDRRRRARARRPRPRRHGARHGARLVPRPGRAQRHARGAHRSRARPRAGRAARSRERRRRHDPDPRHRRRHRRGDARRRHHRRLPRPGRARRRGGHPLRPALDGSPAPPRPPAADTRRGLPPGLLDLAPAASRLRVGLGHPLPRDDRQLDLHDVPALLPHRRGACRRPRARRPRAHPALRRLPRRLRDRRRDVVRPSRRTQALRHGLRPRHVVGRGPPRPRPDVAGRAGRRGDPRGGLRHLPRRGLRAHHPGPPPGRRPGARPGGHQHRQRPAPGPRARTRRPDHHVVGEARHARRRLPHPLPPRGRHRCRRRPAHPQDPLRRLGEPVPLPRDLVIGTSTASYQIEGGVTAGGRGRSIWDDFCDRPDAIADGSSGAVACDSYHRWDEDVDLLRGLGVDAYRFSIAWPRIQPTGDGAANPVGLDFYDRAVDALCEAGVAPFATLYHWDLPSALQAKGGWMARETAERFGDYAALVAARLADRVAMWMPVNEPVVSTLFGHAIGIHAPGESRGFEALAAGHHLLLGHGLATRALRAAGARAVGTANNHTPVHAVGDADEDVAAAALYDTIHNRAFAEPILLGEYPNGMGDGMPGPVAEDLAVISEPLDAYGVNYYNPTLVGAPGLPATVAARAAAPRLEAQLSVPEGIPFDVVPMAADEYTAFGWPVAPEGLTEVLVQLRDRYGDRLPPVHVTESGCSTDDVVEDGTVHDEARIRYLDRHLEAVAAAIDAGVDVRGYFVWSLLDNFEWAEGYTQRFGLVHVGADQERVPKDSYAWLRDRTRTLRSSG</sequence>
<evidence type="ECO:0000256" key="9">
    <source>
        <dbReference type="RuleBase" id="RU361175"/>
    </source>
</evidence>
<dbReference type="PRINTS" id="PR00131">
    <property type="entry name" value="GLHYDRLASE1"/>
</dbReference>
<dbReference type="SUPFAM" id="SSF51445">
    <property type="entry name" value="(Trans)glycosidases"/>
    <property type="match status" value="1"/>
</dbReference>
<dbReference type="Gene3D" id="3.20.20.80">
    <property type="entry name" value="Glycosidases"/>
    <property type="match status" value="1"/>
</dbReference>
<feature type="compositionally biased region" description="Basic residues" evidence="10">
    <location>
        <begin position="64"/>
        <end position="90"/>
    </location>
</feature>
<evidence type="ECO:0000256" key="2">
    <source>
        <dbReference type="ARBA" id="ARBA00022801"/>
    </source>
</evidence>
<evidence type="ECO:0000313" key="12">
    <source>
        <dbReference type="Proteomes" id="UP000288711"/>
    </source>
</evidence>
<keyword evidence="3" id="KW-0136">Cellulose degradation</keyword>
<accession>A0A444B665</accession>
<comment type="catalytic activity">
    <reaction evidence="9">
        <text>Hydrolysis of terminal, non-reducing beta-D-glucosyl residues with release of beta-D-glucose.</text>
        <dbReference type="EC" id="3.2.1.21"/>
    </reaction>
</comment>
<evidence type="ECO:0000256" key="1">
    <source>
        <dbReference type="ARBA" id="ARBA00010838"/>
    </source>
</evidence>
<evidence type="ECO:0000256" key="3">
    <source>
        <dbReference type="ARBA" id="ARBA00023001"/>
    </source>
</evidence>
<feature type="binding site" evidence="8">
    <location>
        <position position="556"/>
    </location>
    <ligand>
        <name>substrate</name>
    </ligand>
</feature>
<evidence type="ECO:0000256" key="10">
    <source>
        <dbReference type="SAM" id="MobiDB-lite"/>
    </source>
</evidence>
<feature type="binding site" evidence="8">
    <location>
        <position position="680"/>
    </location>
    <ligand>
        <name>substrate</name>
    </ligand>
</feature>
<feature type="active site" description="Nucleophile" evidence="7">
    <location>
        <position position="759"/>
    </location>
</feature>
<feature type="region of interest" description="Disordered" evidence="10">
    <location>
        <begin position="227"/>
        <end position="395"/>
    </location>
</feature>
<keyword evidence="6" id="KW-0624">Polysaccharide degradation</keyword>
<dbReference type="InterPro" id="IPR001360">
    <property type="entry name" value="Glyco_hydro_1"/>
</dbReference>
<reference evidence="11 12" key="1">
    <citation type="journal article" date="2009" name="Int. J. Syst. Evol. Microbiol.">
        <title>Janibacter hoylei sp. nov., Bacillus isronensis sp. nov. and Bacillus aryabhattai sp. nov., isolated from cryotubes used for collecting air from the upper atmosphere.</title>
        <authorList>
            <person name="Shivaji S."/>
            <person name="Chaturvedi P."/>
            <person name="Begum Z."/>
            <person name="Pindi P.K."/>
            <person name="Manorama R."/>
            <person name="Padmanaban D.A."/>
            <person name="Shouche Y.S."/>
            <person name="Pawar S."/>
            <person name="Vaishampayan P."/>
            <person name="Dutt C.B."/>
            <person name="Datta G.N."/>
            <person name="Manchanda R.K."/>
            <person name="Rao U.R."/>
            <person name="Bhargava P.M."/>
            <person name="Narlikar J.V."/>
        </authorList>
    </citation>
    <scope>NUCLEOTIDE SEQUENCE [LARGE SCALE GENOMIC DNA]</scope>
    <source>
        <strain evidence="11 12">PVAS-1</strain>
    </source>
</reference>
<comment type="caution">
    <text evidence="11">The sequence shown here is derived from an EMBL/GenBank/DDBJ whole genome shotgun (WGS) entry which is preliminary data.</text>
</comment>
<dbReference type="InterPro" id="IPR017853">
    <property type="entry name" value="GH"/>
</dbReference>
<evidence type="ECO:0000256" key="4">
    <source>
        <dbReference type="ARBA" id="ARBA00023277"/>
    </source>
</evidence>
<dbReference type="PANTHER" id="PTHR10353">
    <property type="entry name" value="GLYCOSYL HYDROLASE"/>
    <property type="match status" value="1"/>
</dbReference>
<evidence type="ECO:0000256" key="7">
    <source>
        <dbReference type="PIRSR" id="PIRSR617736-1"/>
    </source>
</evidence>
<feature type="active site" description="Proton donor" evidence="7">
    <location>
        <position position="557"/>
    </location>
</feature>
<name>A0A444B665_9MICO</name>
<dbReference type="Proteomes" id="UP000288711">
    <property type="component" value="Unassembled WGS sequence"/>
</dbReference>
<dbReference type="InterPro" id="IPR017736">
    <property type="entry name" value="Glyco_hydro_1_beta-glucosidase"/>
</dbReference>
<feature type="compositionally biased region" description="Basic residues" evidence="10">
    <location>
        <begin position="227"/>
        <end position="255"/>
    </location>
</feature>
<feature type="compositionally biased region" description="Basic residues" evidence="10">
    <location>
        <begin position="263"/>
        <end position="280"/>
    </location>
</feature>
<keyword evidence="5 9" id="KW-0326">Glycosidase</keyword>
<feature type="compositionally biased region" description="Basic residues" evidence="10">
    <location>
        <begin position="98"/>
        <end position="163"/>
    </location>
</feature>
<evidence type="ECO:0000313" key="11">
    <source>
        <dbReference type="EMBL" id="RWU83889.1"/>
    </source>
</evidence>
<evidence type="ECO:0000256" key="6">
    <source>
        <dbReference type="ARBA" id="ARBA00023326"/>
    </source>
</evidence>
<gene>
    <name evidence="11" type="ORF">CWN80_08075</name>
</gene>
<feature type="compositionally biased region" description="Basic residues" evidence="10">
    <location>
        <begin position="360"/>
        <end position="382"/>
    </location>
</feature>
<feature type="compositionally biased region" description="Basic residues" evidence="10">
    <location>
        <begin position="304"/>
        <end position="317"/>
    </location>
</feature>
<dbReference type="NCBIfam" id="TIGR03356">
    <property type="entry name" value="BGL"/>
    <property type="match status" value="1"/>
</dbReference>
<keyword evidence="12" id="KW-1185">Reference proteome</keyword>
<dbReference type="EC" id="3.2.1.21" evidence="9"/>
<dbReference type="AlphaFoldDB" id="A0A444B665"/>
<dbReference type="Pfam" id="PF00232">
    <property type="entry name" value="Glyco_hydro_1"/>
    <property type="match status" value="1"/>
</dbReference>
<dbReference type="GO" id="GO:0005829">
    <property type="term" value="C:cytosol"/>
    <property type="evidence" value="ECO:0007669"/>
    <property type="project" value="TreeGrafter"/>
</dbReference>
<feature type="binding site" evidence="8">
    <location>
        <position position="805"/>
    </location>
    <ligand>
        <name>substrate</name>
    </ligand>
</feature>
<evidence type="ECO:0000256" key="5">
    <source>
        <dbReference type="ARBA" id="ARBA00023295"/>
    </source>
</evidence>
<feature type="binding site" evidence="8">
    <location>
        <position position="411"/>
    </location>
    <ligand>
        <name>substrate</name>
    </ligand>
</feature>